<comment type="caution">
    <text evidence="1">The sequence shown here is derived from an EMBL/GenBank/DDBJ whole genome shotgun (WGS) entry which is preliminary data.</text>
</comment>
<organism evidence="1 2">
    <name type="scientific">Enterovibrio norvegicus</name>
    <dbReference type="NCBI Taxonomy" id="188144"/>
    <lineage>
        <taxon>Bacteria</taxon>
        <taxon>Pseudomonadati</taxon>
        <taxon>Pseudomonadota</taxon>
        <taxon>Gammaproteobacteria</taxon>
        <taxon>Vibrionales</taxon>
        <taxon>Vibrionaceae</taxon>
        <taxon>Enterovibrio</taxon>
    </lineage>
</organism>
<reference evidence="1 2" key="1">
    <citation type="submission" date="2024-06" db="EMBL/GenBank/DDBJ databases">
        <authorList>
            <person name="Steensen K."/>
            <person name="Seneca J."/>
            <person name="Bartlau N."/>
            <person name="Yu A.X."/>
            <person name="Polz M.F."/>
        </authorList>
    </citation>
    <scope>NUCLEOTIDE SEQUENCE [LARGE SCALE GENOMIC DNA]</scope>
    <source>
        <strain evidence="1 2">1F260</strain>
    </source>
</reference>
<dbReference type="Proteomes" id="UP001569154">
    <property type="component" value="Unassembled WGS sequence"/>
</dbReference>
<name>A0ABV4L8D1_9GAMM</name>
<keyword evidence="2" id="KW-1185">Reference proteome</keyword>
<gene>
    <name evidence="1" type="ORF">ACED35_21585</name>
</gene>
<dbReference type="RefSeq" id="WP_371735037.1">
    <property type="nucleotide sequence ID" value="NZ_JBGONM010000076.1"/>
</dbReference>
<evidence type="ECO:0000313" key="2">
    <source>
        <dbReference type="Proteomes" id="UP001569154"/>
    </source>
</evidence>
<accession>A0ABV4L8D1</accession>
<dbReference type="EMBL" id="JBGONM010000076">
    <property type="protein sequence ID" value="MEZ8083714.1"/>
    <property type="molecule type" value="Genomic_DNA"/>
</dbReference>
<sequence>MNFWIKESLDIKGAIPSREDDKNAPIPFQLYEGLVIFKNNCKNTGTVAFRKEEKSASRIFISSE</sequence>
<proteinExistence type="predicted"/>
<evidence type="ECO:0000313" key="1">
    <source>
        <dbReference type="EMBL" id="MEZ8083714.1"/>
    </source>
</evidence>
<protein>
    <submittedName>
        <fullName evidence="1">Uncharacterized protein</fullName>
    </submittedName>
</protein>